<dbReference type="RefSeq" id="WP_197013101.1">
    <property type="nucleotide sequence ID" value="NZ_BAABES010000011.1"/>
</dbReference>
<sequence length="203" mass="21648">MTTTLYLVRHGQTVWHAENRYAGISDIGLTATGREQARRLADWASGTPIEAVWSSPLSRTRATAAPAAGALGLPVTVDGDLIELDFGSAEGRTLGELPPAEVEAFRADPVAGAFPCGEHPVKAAERGVGALRRIAHRHEGKRVLVVTHNTLLRLMLCELLGIPHSRYRTVFPQVVNCALTEVRMSGDTAALIAYNVPPAATPG</sequence>
<evidence type="ECO:0000313" key="2">
    <source>
        <dbReference type="EMBL" id="MBG6090669.1"/>
    </source>
</evidence>
<organism evidence="2 3">
    <name type="scientific">Actinomadura viridis</name>
    <dbReference type="NCBI Taxonomy" id="58110"/>
    <lineage>
        <taxon>Bacteria</taxon>
        <taxon>Bacillati</taxon>
        <taxon>Actinomycetota</taxon>
        <taxon>Actinomycetes</taxon>
        <taxon>Streptosporangiales</taxon>
        <taxon>Thermomonosporaceae</taxon>
        <taxon>Actinomadura</taxon>
    </lineage>
</organism>
<dbReference type="InterPro" id="IPR029033">
    <property type="entry name" value="His_PPase_superfam"/>
</dbReference>
<dbReference type="Pfam" id="PF00300">
    <property type="entry name" value="His_Phos_1"/>
    <property type="match status" value="1"/>
</dbReference>
<name>A0A931DL28_9ACTN</name>
<comment type="caution">
    <text evidence="2">The sequence shown here is derived from an EMBL/GenBank/DDBJ whole genome shotgun (WGS) entry which is preliminary data.</text>
</comment>
<dbReference type="GO" id="GO:0016791">
    <property type="term" value="F:phosphatase activity"/>
    <property type="evidence" value="ECO:0007669"/>
    <property type="project" value="TreeGrafter"/>
</dbReference>
<dbReference type="GO" id="GO:0005737">
    <property type="term" value="C:cytoplasm"/>
    <property type="evidence" value="ECO:0007669"/>
    <property type="project" value="TreeGrafter"/>
</dbReference>
<dbReference type="InterPro" id="IPR013078">
    <property type="entry name" value="His_Pase_superF_clade-1"/>
</dbReference>
<dbReference type="AlphaFoldDB" id="A0A931DL28"/>
<dbReference type="GO" id="GO:0004619">
    <property type="term" value="F:phosphoglycerate mutase activity"/>
    <property type="evidence" value="ECO:0007669"/>
    <property type="project" value="UniProtKB-EC"/>
</dbReference>
<dbReference type="EMBL" id="JADOUA010000001">
    <property type="protein sequence ID" value="MBG6090669.1"/>
    <property type="molecule type" value="Genomic_DNA"/>
</dbReference>
<dbReference type="Proteomes" id="UP000614047">
    <property type="component" value="Unassembled WGS sequence"/>
</dbReference>
<dbReference type="EC" id="5.4.2.12" evidence="2"/>
<evidence type="ECO:0000256" key="1">
    <source>
        <dbReference type="PIRSR" id="PIRSR613078-2"/>
    </source>
</evidence>
<dbReference type="SUPFAM" id="SSF53254">
    <property type="entry name" value="Phosphoglycerate mutase-like"/>
    <property type="match status" value="1"/>
</dbReference>
<dbReference type="PANTHER" id="PTHR48100">
    <property type="entry name" value="BROAD-SPECIFICITY PHOSPHATASE YOR283W-RELATED"/>
    <property type="match status" value="1"/>
</dbReference>
<dbReference type="InterPro" id="IPR050275">
    <property type="entry name" value="PGM_Phosphatase"/>
</dbReference>
<dbReference type="Gene3D" id="3.40.50.1240">
    <property type="entry name" value="Phosphoglycerate mutase-like"/>
    <property type="match status" value="1"/>
</dbReference>
<proteinExistence type="predicted"/>
<accession>A0A931DL28</accession>
<feature type="binding site" evidence="1">
    <location>
        <position position="59"/>
    </location>
    <ligand>
        <name>substrate</name>
    </ligand>
</feature>
<keyword evidence="2" id="KW-0413">Isomerase</keyword>
<keyword evidence="3" id="KW-1185">Reference proteome</keyword>
<gene>
    <name evidence="2" type="ORF">IW256_004782</name>
</gene>
<evidence type="ECO:0000313" key="3">
    <source>
        <dbReference type="Proteomes" id="UP000614047"/>
    </source>
</evidence>
<dbReference type="CDD" id="cd07067">
    <property type="entry name" value="HP_PGM_like"/>
    <property type="match status" value="1"/>
</dbReference>
<dbReference type="SMART" id="SM00855">
    <property type="entry name" value="PGAM"/>
    <property type="match status" value="1"/>
</dbReference>
<protein>
    <submittedName>
        <fullName evidence="2">Phosphoglycerate mutase</fullName>
        <ecNumber evidence="2">5.4.2.12</ecNumber>
    </submittedName>
</protein>
<dbReference type="PANTHER" id="PTHR48100:SF1">
    <property type="entry name" value="HISTIDINE PHOSPHATASE FAMILY PROTEIN-RELATED"/>
    <property type="match status" value="1"/>
</dbReference>
<reference evidence="2" key="1">
    <citation type="submission" date="2020-11" db="EMBL/GenBank/DDBJ databases">
        <title>Sequencing the genomes of 1000 actinobacteria strains.</title>
        <authorList>
            <person name="Klenk H.-P."/>
        </authorList>
    </citation>
    <scope>NUCLEOTIDE SEQUENCE</scope>
    <source>
        <strain evidence="2">DSM 43175</strain>
    </source>
</reference>